<gene>
    <name evidence="2" type="ordered locus">Msp_0775</name>
</gene>
<organism evidence="2 3">
    <name type="scientific">Methanosphaera stadtmanae (strain ATCC 43021 / DSM 3091 / JCM 11832 / MCB-3)</name>
    <dbReference type="NCBI Taxonomy" id="339860"/>
    <lineage>
        <taxon>Archaea</taxon>
        <taxon>Methanobacteriati</taxon>
        <taxon>Methanobacteriota</taxon>
        <taxon>Methanomada group</taxon>
        <taxon>Methanobacteria</taxon>
        <taxon>Methanobacteriales</taxon>
        <taxon>Methanobacteriaceae</taxon>
        <taxon>Methanosphaera</taxon>
    </lineage>
</organism>
<dbReference type="PANTHER" id="PTHR33490:SF3">
    <property type="entry name" value="CONSERVED INTEGRAL MEMBRANE PROTEIN"/>
    <property type="match status" value="1"/>
</dbReference>
<protein>
    <submittedName>
        <fullName evidence="2">Partially conserved hypothetical membrane-spanning protein</fullName>
    </submittedName>
</protein>
<dbReference type="Pfam" id="PF01841">
    <property type="entry name" value="Transglut_core"/>
    <property type="match status" value="1"/>
</dbReference>
<dbReference type="STRING" id="339860.Msp_0775"/>
<dbReference type="KEGG" id="mst:Msp_0775"/>
<evidence type="ECO:0000313" key="3">
    <source>
        <dbReference type="Proteomes" id="UP000001931"/>
    </source>
</evidence>
<dbReference type="AlphaFoldDB" id="Q2NG85"/>
<name>Q2NG85_METST</name>
<dbReference type="SMART" id="SM00460">
    <property type="entry name" value="TGc"/>
    <property type="match status" value="1"/>
</dbReference>
<dbReference type="Proteomes" id="UP000001931">
    <property type="component" value="Chromosome"/>
</dbReference>
<sequence>MLFLIIVFVSIMSVSAADAGNSSNSNFHKIQIDSNTQNTIDNNTNYYKSNDNLNKNDNNNLKNQYTKQEKNENNTYTKNNNLEDKDVYNTLNNVENYDINSNLNNSETITNMVSNSSNKDNISIDLPNYSAYAGKVIIINATIKTKNGTPLNLAKAAFKVNGNTKAHLNVTNGKLIYAFKIPQWSAKKYNLTLVVGETKTTNSLSKNSTLTLYKLNTTINTPYLTFSQKDKVSYVNATIKDQLNRTVYTGNTSIKINGITIGHYNTSNGIINFNFTQTNKLGTQNLTIIYGENTFFNSAISQTKIRIINTTIHTYTYSQILEAANRVKNFKDKNKRLPTWVVINNNDVTMVDFLYLMCQSLHSNDSLSEGNFGRPSVVKENIITGNIYKDEYLNLSKEISQYISNYGVAQGYIKTSLGTLMLNSTIDGFSRALAYTYNHNGVLPNYISYNQSTYPITTNTTGNTTTNTTDPYLLPTYNCQSNDAVIISLSKNLTKGCTSVLSKATNIFNYVRDYIKYDQYENTRYGAVKTLSRKLGNCCDQAHLLVALLRAANIRAGYAHAECQFNSGIKGHVWAKIYLNNEWVDADPTSRYNSIGNTKSNTIISWRIKLTSEILF</sequence>
<dbReference type="Gene3D" id="3.10.620.30">
    <property type="match status" value="1"/>
</dbReference>
<dbReference type="EMBL" id="CP000102">
    <property type="protein sequence ID" value="ABC57168.1"/>
    <property type="molecule type" value="Genomic_DNA"/>
</dbReference>
<dbReference type="InterPro" id="IPR002931">
    <property type="entry name" value="Transglutaminase-like"/>
</dbReference>
<dbReference type="HOGENOM" id="CLU_443223_0_0_2"/>
<dbReference type="Pfam" id="PF09373">
    <property type="entry name" value="PMBR"/>
    <property type="match status" value="2"/>
</dbReference>
<dbReference type="eggNOG" id="arCOG02165">
    <property type="taxonomic scope" value="Archaea"/>
</dbReference>
<dbReference type="InterPro" id="IPR038765">
    <property type="entry name" value="Papain-like_cys_pep_sf"/>
</dbReference>
<proteinExistence type="predicted"/>
<evidence type="ECO:0000313" key="2">
    <source>
        <dbReference type="EMBL" id="ABC57168.1"/>
    </source>
</evidence>
<dbReference type="PANTHER" id="PTHR33490">
    <property type="entry name" value="BLR5614 PROTEIN-RELATED"/>
    <property type="match status" value="1"/>
</dbReference>
<keyword evidence="3" id="KW-1185">Reference proteome</keyword>
<dbReference type="InterPro" id="IPR018975">
    <property type="entry name" value="Pseudomurein-binding_repeat"/>
</dbReference>
<evidence type="ECO:0000259" key="1">
    <source>
        <dbReference type="SMART" id="SM00460"/>
    </source>
</evidence>
<reference evidence="2 3" key="1">
    <citation type="journal article" date="2006" name="J. Bacteriol.">
        <title>The genome sequence of Methanosphaera stadtmanae reveals why this human intestinal archaeon is restricted to methanol and H2 for methane formation and ATP synthesis.</title>
        <authorList>
            <person name="Fricke W.F."/>
            <person name="Seedorf H."/>
            <person name="Henne A."/>
            <person name="Kruer M."/>
            <person name="Liesegang H."/>
            <person name="Hedderich R."/>
            <person name="Gottschalk G."/>
            <person name="Thauer R.K."/>
        </authorList>
    </citation>
    <scope>NUCLEOTIDE SEQUENCE [LARGE SCALE GENOMIC DNA]</scope>
    <source>
        <strain evidence="3">ATCC 43021 / DSM 3091 / JCM 11832 / MCB-3</strain>
    </source>
</reference>
<dbReference type="SUPFAM" id="SSF54001">
    <property type="entry name" value="Cysteine proteinases"/>
    <property type="match status" value="1"/>
</dbReference>
<dbReference type="eggNOG" id="arCOG03946">
    <property type="taxonomic scope" value="Archaea"/>
</dbReference>
<accession>Q2NG85</accession>
<feature type="domain" description="Transglutaminase-like" evidence="1">
    <location>
        <begin position="530"/>
        <end position="590"/>
    </location>
</feature>